<sequence length="346" mass="38162">MPPLPAHHSPRIITYYQTHHDSETGAHLSVLPLIKQPGISMTHLILAAIHINDDPLSITLNDHHASHPRFATLWAELRVLQASGIKVLAMLGGAAKGSYARLESAFESYYPPLRDLIRTYALDGIDLDVEEPMSLAGVIHLIDRLRSDFGPDFLITLAPVASALLDARRNLSGFDYEALEVMRGRDIAWYNAQFYCGWGDCASPLMYEMIMARGWPAEKVVVGLVTNPENGSGWVPWQMLGSVIPVLVGRHARFGGVMGWEYFNSLPGGKERPWEWARFMTALLRGERTVWDALMDGSTGSRTQDVLIADKKPAAKLVDEDGESGEAADAGLPEPFEYHSDGTADD</sequence>
<keyword evidence="9" id="KW-0624">Polysaccharide degradation</keyword>
<dbReference type="EMBL" id="KV875097">
    <property type="protein sequence ID" value="OIW29953.1"/>
    <property type="molecule type" value="Genomic_DNA"/>
</dbReference>
<dbReference type="PANTHER" id="PTHR45708">
    <property type="entry name" value="ENDOCHITINASE"/>
    <property type="match status" value="1"/>
</dbReference>
<evidence type="ECO:0000256" key="6">
    <source>
        <dbReference type="ARBA" id="ARBA00023024"/>
    </source>
</evidence>
<dbReference type="EC" id="3.2.1.14" evidence="3"/>
<evidence type="ECO:0000256" key="9">
    <source>
        <dbReference type="ARBA" id="ARBA00023326"/>
    </source>
</evidence>
<dbReference type="InterPro" id="IPR001579">
    <property type="entry name" value="Glyco_hydro_18_chit_AS"/>
</dbReference>
<name>A0A1J7J9J8_9PEZI</name>
<evidence type="ECO:0000313" key="14">
    <source>
        <dbReference type="EMBL" id="OIW29953.1"/>
    </source>
</evidence>
<feature type="region of interest" description="Disordered" evidence="12">
    <location>
        <begin position="317"/>
        <end position="346"/>
    </location>
</feature>
<dbReference type="InterPro" id="IPR050542">
    <property type="entry name" value="Glycosyl_Hydrlase18_Chitinase"/>
</dbReference>
<keyword evidence="7" id="KW-0119">Carbohydrate metabolism</keyword>
<organism evidence="14 15">
    <name type="scientific">Coniochaeta ligniaria NRRL 30616</name>
    <dbReference type="NCBI Taxonomy" id="1408157"/>
    <lineage>
        <taxon>Eukaryota</taxon>
        <taxon>Fungi</taxon>
        <taxon>Dikarya</taxon>
        <taxon>Ascomycota</taxon>
        <taxon>Pezizomycotina</taxon>
        <taxon>Sordariomycetes</taxon>
        <taxon>Sordariomycetidae</taxon>
        <taxon>Coniochaetales</taxon>
        <taxon>Coniochaetaceae</taxon>
        <taxon>Coniochaeta</taxon>
    </lineage>
</organism>
<evidence type="ECO:0000256" key="4">
    <source>
        <dbReference type="ARBA" id="ARBA00022525"/>
    </source>
</evidence>
<evidence type="ECO:0000256" key="2">
    <source>
        <dbReference type="ARBA" id="ARBA00004613"/>
    </source>
</evidence>
<keyword evidence="15" id="KW-1185">Reference proteome</keyword>
<dbReference type="GO" id="GO:0008843">
    <property type="term" value="F:endochitinase activity"/>
    <property type="evidence" value="ECO:0007669"/>
    <property type="project" value="UniProtKB-EC"/>
</dbReference>
<evidence type="ECO:0000256" key="3">
    <source>
        <dbReference type="ARBA" id="ARBA00012729"/>
    </source>
</evidence>
<evidence type="ECO:0000256" key="5">
    <source>
        <dbReference type="ARBA" id="ARBA00022801"/>
    </source>
</evidence>
<comment type="catalytic activity">
    <reaction evidence="1">
        <text>Random endo-hydrolysis of N-acetyl-beta-D-glucosaminide (1-&gt;4)-beta-linkages in chitin and chitodextrins.</text>
        <dbReference type="EC" id="3.2.1.14"/>
    </reaction>
</comment>
<comment type="subcellular location">
    <subcellularLocation>
        <location evidence="2">Secreted</location>
    </subcellularLocation>
</comment>
<keyword evidence="4" id="KW-0964">Secreted</keyword>
<feature type="domain" description="GH18" evidence="13">
    <location>
        <begin position="10"/>
        <end position="287"/>
    </location>
</feature>
<dbReference type="InterPro" id="IPR001223">
    <property type="entry name" value="Glyco_hydro18_cat"/>
</dbReference>
<evidence type="ECO:0000256" key="8">
    <source>
        <dbReference type="ARBA" id="ARBA00023295"/>
    </source>
</evidence>
<keyword evidence="5 10" id="KW-0378">Hydrolase</keyword>
<dbReference type="InterPro" id="IPR017853">
    <property type="entry name" value="GH"/>
</dbReference>
<dbReference type="Gene3D" id="3.20.20.80">
    <property type="entry name" value="Glycosidases"/>
    <property type="match status" value="1"/>
</dbReference>
<comment type="similarity">
    <text evidence="11">Belongs to the glycosyl hydrolase 18 family.</text>
</comment>
<dbReference type="GO" id="GO:0006032">
    <property type="term" value="P:chitin catabolic process"/>
    <property type="evidence" value="ECO:0007669"/>
    <property type="project" value="UniProtKB-KW"/>
</dbReference>
<evidence type="ECO:0000256" key="11">
    <source>
        <dbReference type="RuleBase" id="RU004453"/>
    </source>
</evidence>
<keyword evidence="8 10" id="KW-0326">Glycosidase</keyword>
<keyword evidence="6" id="KW-0146">Chitin degradation</keyword>
<dbReference type="PANTHER" id="PTHR45708:SF60">
    <property type="entry name" value="III CHITINASE, PUTATIVE (AFU_ORTHOLOGUE AFUA_5G03850)-RELATED"/>
    <property type="match status" value="1"/>
</dbReference>
<dbReference type="OrthoDB" id="3012298at2759"/>
<dbReference type="PROSITE" id="PS01095">
    <property type="entry name" value="GH18_1"/>
    <property type="match status" value="1"/>
</dbReference>
<evidence type="ECO:0000313" key="15">
    <source>
        <dbReference type="Proteomes" id="UP000182658"/>
    </source>
</evidence>
<evidence type="ECO:0000256" key="10">
    <source>
        <dbReference type="RuleBase" id="RU000489"/>
    </source>
</evidence>
<dbReference type="CDD" id="cd06546">
    <property type="entry name" value="GH18_CTS3_chitinase"/>
    <property type="match status" value="1"/>
</dbReference>
<dbReference type="Proteomes" id="UP000182658">
    <property type="component" value="Unassembled WGS sequence"/>
</dbReference>
<feature type="compositionally biased region" description="Basic and acidic residues" evidence="12">
    <location>
        <begin position="336"/>
        <end position="346"/>
    </location>
</feature>
<dbReference type="GO" id="GO:0005576">
    <property type="term" value="C:extracellular region"/>
    <property type="evidence" value="ECO:0007669"/>
    <property type="project" value="UniProtKB-SubCell"/>
</dbReference>
<reference evidence="14 15" key="1">
    <citation type="submission" date="2016-10" db="EMBL/GenBank/DDBJ databases">
        <title>Draft genome sequence of Coniochaeta ligniaria NRRL30616, a lignocellulolytic fungus for bioabatement of inhibitors in plant biomass hydrolysates.</title>
        <authorList>
            <consortium name="DOE Joint Genome Institute"/>
            <person name="Jimenez D.J."/>
            <person name="Hector R.E."/>
            <person name="Riley R."/>
            <person name="Sun H."/>
            <person name="Grigoriev I.V."/>
            <person name="Van Elsas J.D."/>
            <person name="Nichols N.N."/>
        </authorList>
    </citation>
    <scope>NUCLEOTIDE SEQUENCE [LARGE SCALE GENOMIC DNA]</scope>
    <source>
        <strain evidence="14 15">NRRL 30616</strain>
    </source>
</reference>
<gene>
    <name evidence="14" type="ORF">CONLIGDRAFT_632059</name>
</gene>
<dbReference type="PROSITE" id="PS51910">
    <property type="entry name" value="GH18_2"/>
    <property type="match status" value="1"/>
</dbReference>
<protein>
    <recommendedName>
        <fullName evidence="3">chitinase</fullName>
        <ecNumber evidence="3">3.2.1.14</ecNumber>
    </recommendedName>
</protein>
<proteinExistence type="inferred from homology"/>
<dbReference type="InParanoid" id="A0A1J7J9J8"/>
<dbReference type="GO" id="GO:0000272">
    <property type="term" value="P:polysaccharide catabolic process"/>
    <property type="evidence" value="ECO:0007669"/>
    <property type="project" value="UniProtKB-KW"/>
</dbReference>
<dbReference type="SUPFAM" id="SSF51445">
    <property type="entry name" value="(Trans)glycosidases"/>
    <property type="match status" value="1"/>
</dbReference>
<dbReference type="AlphaFoldDB" id="A0A1J7J9J8"/>
<dbReference type="Pfam" id="PF00704">
    <property type="entry name" value="Glyco_hydro_18"/>
    <property type="match status" value="1"/>
</dbReference>
<evidence type="ECO:0000259" key="13">
    <source>
        <dbReference type="PROSITE" id="PS51910"/>
    </source>
</evidence>
<evidence type="ECO:0000256" key="7">
    <source>
        <dbReference type="ARBA" id="ARBA00023277"/>
    </source>
</evidence>
<evidence type="ECO:0000256" key="12">
    <source>
        <dbReference type="SAM" id="MobiDB-lite"/>
    </source>
</evidence>
<accession>A0A1J7J9J8</accession>
<evidence type="ECO:0000256" key="1">
    <source>
        <dbReference type="ARBA" id="ARBA00000822"/>
    </source>
</evidence>
<dbReference type="STRING" id="1408157.A0A1J7J9J8"/>